<keyword evidence="3" id="KW-0862">Zinc</keyword>
<dbReference type="InterPro" id="IPR027383">
    <property type="entry name" value="Znf_put"/>
</dbReference>
<keyword evidence="3" id="KW-0479">Metal-binding</keyword>
<evidence type="ECO:0000256" key="1">
    <source>
        <dbReference type="SAM" id="Phobius"/>
    </source>
</evidence>
<dbReference type="Proteomes" id="UP000184465">
    <property type="component" value="Unassembled WGS sequence"/>
</dbReference>
<organism evidence="3 4">
    <name type="scientific">Paramaledivibacter caminithermalis (strain DSM 15212 / CIP 107654 / DViRD3)</name>
    <name type="common">Clostridium caminithermale</name>
    <dbReference type="NCBI Taxonomy" id="1121301"/>
    <lineage>
        <taxon>Bacteria</taxon>
        <taxon>Bacillati</taxon>
        <taxon>Bacillota</taxon>
        <taxon>Clostridia</taxon>
        <taxon>Peptostreptococcales</taxon>
        <taxon>Caminicellaceae</taxon>
        <taxon>Paramaledivibacter</taxon>
    </lineage>
</organism>
<name>A0A1M6K294_PARC5</name>
<keyword evidence="1" id="KW-0472">Membrane</keyword>
<dbReference type="RefSeq" id="WP_073146543.1">
    <property type="nucleotide sequence ID" value="NZ_FRAG01000002.1"/>
</dbReference>
<keyword evidence="3" id="KW-0863">Zinc-finger</keyword>
<dbReference type="STRING" id="1121301.SAMN02745912_00225"/>
<dbReference type="AlphaFoldDB" id="A0A1M6K294"/>
<dbReference type="EMBL" id="FRAG01000002">
    <property type="protein sequence ID" value="SHJ53073.1"/>
    <property type="molecule type" value="Genomic_DNA"/>
</dbReference>
<dbReference type="GO" id="GO:0008270">
    <property type="term" value="F:zinc ion binding"/>
    <property type="evidence" value="ECO:0007669"/>
    <property type="project" value="UniProtKB-KW"/>
</dbReference>
<evidence type="ECO:0000259" key="2">
    <source>
        <dbReference type="Pfam" id="PF13490"/>
    </source>
</evidence>
<dbReference type="Pfam" id="PF13490">
    <property type="entry name" value="zf-HC2"/>
    <property type="match status" value="1"/>
</dbReference>
<proteinExistence type="predicted"/>
<reference evidence="4" key="1">
    <citation type="submission" date="2016-11" db="EMBL/GenBank/DDBJ databases">
        <authorList>
            <person name="Varghese N."/>
            <person name="Submissions S."/>
        </authorList>
    </citation>
    <scope>NUCLEOTIDE SEQUENCE [LARGE SCALE GENOMIC DNA]</scope>
    <source>
        <strain evidence="4">DSM 15212 / CIP 107654 / DViRD3</strain>
    </source>
</reference>
<dbReference type="OrthoDB" id="6194834at2"/>
<accession>A0A1M6K294</accession>
<evidence type="ECO:0000313" key="3">
    <source>
        <dbReference type="EMBL" id="SHJ53073.1"/>
    </source>
</evidence>
<feature type="domain" description="Putative zinc-finger" evidence="2">
    <location>
        <begin position="3"/>
        <end position="37"/>
    </location>
</feature>
<keyword evidence="4" id="KW-1185">Reference proteome</keyword>
<sequence>MKCSVVLDLLPLYEEGVCSDITKELVIEHLKECKECRSIYNDMKISINYEIMKERNRLDSYSQENNREFWYKYYKRLFKKGIALYVGIYFALVLLGLIMSRL</sequence>
<keyword evidence="1" id="KW-0812">Transmembrane</keyword>
<evidence type="ECO:0000313" key="4">
    <source>
        <dbReference type="Proteomes" id="UP000184465"/>
    </source>
</evidence>
<protein>
    <submittedName>
        <fullName evidence="3">Putative zinc-finger</fullName>
    </submittedName>
</protein>
<keyword evidence="1" id="KW-1133">Transmembrane helix</keyword>
<gene>
    <name evidence="3" type="ORF">SAMN02745912_00225</name>
</gene>
<feature type="transmembrane region" description="Helical" evidence="1">
    <location>
        <begin position="82"/>
        <end position="100"/>
    </location>
</feature>